<accession>A0A292PPA0</accession>
<proteinExistence type="predicted"/>
<feature type="chain" id="PRO_5012719496" evidence="2">
    <location>
        <begin position="20"/>
        <end position="252"/>
    </location>
</feature>
<dbReference type="Proteomes" id="UP001412239">
    <property type="component" value="Unassembled WGS sequence"/>
</dbReference>
<evidence type="ECO:0000313" key="3">
    <source>
        <dbReference type="EMBL" id="CUS08438.1"/>
    </source>
</evidence>
<dbReference type="AlphaFoldDB" id="A0A292PPA0"/>
<protein>
    <submittedName>
        <fullName evidence="3">Uncharacterized protein</fullName>
    </submittedName>
</protein>
<feature type="region of interest" description="Disordered" evidence="1">
    <location>
        <begin position="25"/>
        <end position="65"/>
    </location>
</feature>
<keyword evidence="2" id="KW-0732">Signal</keyword>
<name>A0A292PPA0_9PEZI</name>
<feature type="compositionally biased region" description="Basic and acidic residues" evidence="1">
    <location>
        <begin position="50"/>
        <end position="65"/>
    </location>
</feature>
<dbReference type="EMBL" id="LN891131">
    <property type="protein sequence ID" value="CUS08438.1"/>
    <property type="molecule type" value="Genomic_DNA"/>
</dbReference>
<feature type="signal peptide" evidence="2">
    <location>
        <begin position="1"/>
        <end position="19"/>
    </location>
</feature>
<gene>
    <name evidence="3" type="ORF">GSTUAT00007448001</name>
</gene>
<reference evidence="3" key="1">
    <citation type="submission" date="2015-10" db="EMBL/GenBank/DDBJ databases">
        <authorList>
            <person name="Regsiter A."/>
            <person name="william w."/>
        </authorList>
    </citation>
    <scope>NUCLEOTIDE SEQUENCE</scope>
    <source>
        <strain evidence="3">Montdore</strain>
    </source>
</reference>
<evidence type="ECO:0000313" key="4">
    <source>
        <dbReference type="Proteomes" id="UP001412239"/>
    </source>
</evidence>
<sequence length="252" mass="27655">MGLFKAFALSVLTARSPLAVNSSFHPTGAPLPPSSLPYPSRSATRYGRPNPEDVDRDLPFADDRGSGDDGPWAFISWTPPAPRPSTHYIVPTYAREQLQTTSTVTDRERETFTKIFHSILSEKSSFAPLPRGSKRTFPNGDEISFNPKGPIDPSSATFGPAKVSNNEEYPLAVRAAAAGAVGLELGPWTDGQRSRGGRKRTKSFATVVKDMRRCQTDRELLRWLDNHVPSMVSSKDAEGERRTPPAPYPELS</sequence>
<organism evidence="3 4">
    <name type="scientific">Tuber aestivum</name>
    <name type="common">summer truffle</name>
    <dbReference type="NCBI Taxonomy" id="59557"/>
    <lineage>
        <taxon>Eukaryota</taxon>
        <taxon>Fungi</taxon>
        <taxon>Dikarya</taxon>
        <taxon>Ascomycota</taxon>
        <taxon>Pezizomycotina</taxon>
        <taxon>Pezizomycetes</taxon>
        <taxon>Pezizales</taxon>
        <taxon>Tuberaceae</taxon>
        <taxon>Tuber</taxon>
    </lineage>
</organism>
<evidence type="ECO:0000256" key="1">
    <source>
        <dbReference type="SAM" id="MobiDB-lite"/>
    </source>
</evidence>
<feature type="region of interest" description="Disordered" evidence="1">
    <location>
        <begin position="228"/>
        <end position="252"/>
    </location>
</feature>
<keyword evidence="4" id="KW-1185">Reference proteome</keyword>
<evidence type="ECO:0000256" key="2">
    <source>
        <dbReference type="SAM" id="SignalP"/>
    </source>
</evidence>